<dbReference type="EMBL" id="LT629791">
    <property type="protein sequence ID" value="SDU77985.1"/>
    <property type="molecule type" value="Genomic_DNA"/>
</dbReference>
<protein>
    <submittedName>
        <fullName evidence="3">Beta-Glucocerebrosidase 2 N terminal</fullName>
    </submittedName>
</protein>
<sequence length="150" mass="15906">MPEPRSIAHEDGRHVAMPLGGIGTGTVALGADGGLRQWQLHNLGNHRGDLPGSFLALRATQWEPPLDELRVLQARPAPGPHAPTPLVTDDVVPGWQAARAGPTSSWRTTRWPPHTPEPGSWCSPSTIPVRPCSRSGGGRRSSWPSCAAAA</sequence>
<accession>A0A1H2LB92</accession>
<evidence type="ECO:0000313" key="4">
    <source>
        <dbReference type="Proteomes" id="UP000182977"/>
    </source>
</evidence>
<dbReference type="RefSeq" id="WP_046771546.1">
    <property type="nucleotide sequence ID" value="NZ_LBMC01000044.1"/>
</dbReference>
<gene>
    <name evidence="3" type="ORF">SAMN04488563_5679</name>
</gene>
<name>A0A1H2LB92_9ACTN</name>
<feature type="region of interest" description="Disordered" evidence="1">
    <location>
        <begin position="97"/>
        <end position="150"/>
    </location>
</feature>
<proteinExistence type="predicted"/>
<dbReference type="AlphaFoldDB" id="A0A1H2LB92"/>
<evidence type="ECO:0000313" key="3">
    <source>
        <dbReference type="EMBL" id="SDU77985.1"/>
    </source>
</evidence>
<evidence type="ECO:0000256" key="1">
    <source>
        <dbReference type="SAM" id="MobiDB-lite"/>
    </source>
</evidence>
<dbReference type="Proteomes" id="UP000182977">
    <property type="component" value="Chromosome I"/>
</dbReference>
<evidence type="ECO:0000259" key="2">
    <source>
        <dbReference type="Pfam" id="PF12215"/>
    </source>
</evidence>
<dbReference type="InterPro" id="IPR024462">
    <property type="entry name" value="GH116_N"/>
</dbReference>
<dbReference type="STRING" id="419479.SAMN04488563_5679"/>
<reference evidence="4" key="1">
    <citation type="submission" date="2016-10" db="EMBL/GenBank/DDBJ databases">
        <authorList>
            <person name="Varghese N."/>
            <person name="Submissions S."/>
        </authorList>
    </citation>
    <scope>NUCLEOTIDE SEQUENCE [LARGE SCALE GENOMIC DNA]</scope>
    <source>
        <strain evidence="4">DSM 45079</strain>
    </source>
</reference>
<organism evidence="3 4">
    <name type="scientific">Jiangella alkaliphila</name>
    <dbReference type="NCBI Taxonomy" id="419479"/>
    <lineage>
        <taxon>Bacteria</taxon>
        <taxon>Bacillati</taxon>
        <taxon>Actinomycetota</taxon>
        <taxon>Actinomycetes</taxon>
        <taxon>Jiangellales</taxon>
        <taxon>Jiangellaceae</taxon>
        <taxon>Jiangella</taxon>
    </lineage>
</organism>
<dbReference type="Pfam" id="PF12215">
    <property type="entry name" value="Glyco_hydr_116N"/>
    <property type="match status" value="1"/>
</dbReference>
<feature type="domain" description="Glycosyl-hydrolase family 116 N-terminal" evidence="2">
    <location>
        <begin position="16"/>
        <end position="96"/>
    </location>
</feature>
<keyword evidence="4" id="KW-1185">Reference proteome</keyword>